<dbReference type="PANTHER" id="PTHR43320:SF2">
    <property type="entry name" value="2-DEHYDRO-3-DEOXYGLUCONOKINASE_2-DEHYDRO-3-DEOXYGALACTONOKINASE"/>
    <property type="match status" value="1"/>
</dbReference>
<sequence>MSEILTIGEPLVVFASKILGSNLVDASEFSKVMGGAELNVMIGASRLGHTTEYISQVGEDPFGEYIIKEIAEHHVGNHYISTDSKHWTGFYLKEFVNIGDPRTFYFRKGSAAAHITKDQIDAIDFSDVKWAHLSGIFPAISLQARDTFIYFADQLIANKIHTIFDPNLRPSLWESEEVMCSTINELAKYGEIVIPGIDEGETLVGTRVPEEIADFYLNQSKLTYAVIVKLGASGAYVKLKDGKSYTVPGFSVEKVIDTVGAGDGFALGVLTGLLEEMNLKEAITRGCAIGALAVMAQGDNDGYPTREQLIAFYDEQGEENNA</sequence>
<dbReference type="Proteomes" id="UP000562464">
    <property type="component" value="Unassembled WGS sequence"/>
</dbReference>
<organism evidence="5 6">
    <name type="scientific">Lactovum miscens</name>
    <dbReference type="NCBI Taxonomy" id="190387"/>
    <lineage>
        <taxon>Bacteria</taxon>
        <taxon>Bacillati</taxon>
        <taxon>Bacillota</taxon>
        <taxon>Bacilli</taxon>
        <taxon>Lactobacillales</taxon>
        <taxon>Streptococcaceae</taxon>
        <taxon>Lactovum</taxon>
    </lineage>
</organism>
<dbReference type="RefSeq" id="WP_183539033.1">
    <property type="nucleotide sequence ID" value="NZ_JACHHV010000006.1"/>
</dbReference>
<dbReference type="EC" id="2.7.1.45" evidence="5"/>
<keyword evidence="2 5" id="KW-0808">Transferase</keyword>
<evidence type="ECO:0000256" key="2">
    <source>
        <dbReference type="ARBA" id="ARBA00022679"/>
    </source>
</evidence>
<name>A0A841C7E5_9LACT</name>
<feature type="domain" description="Carbohydrate kinase PfkB" evidence="4">
    <location>
        <begin position="4"/>
        <end position="305"/>
    </location>
</feature>
<proteinExistence type="inferred from homology"/>
<keyword evidence="6" id="KW-1185">Reference proteome</keyword>
<dbReference type="CDD" id="cd01166">
    <property type="entry name" value="KdgK"/>
    <property type="match status" value="1"/>
</dbReference>
<dbReference type="Gene3D" id="3.40.1190.20">
    <property type="match status" value="1"/>
</dbReference>
<dbReference type="SUPFAM" id="SSF53613">
    <property type="entry name" value="Ribokinase-like"/>
    <property type="match status" value="1"/>
</dbReference>
<comment type="similarity">
    <text evidence="1">Belongs to the carbohydrate kinase PfkB family.</text>
</comment>
<reference evidence="5 6" key="1">
    <citation type="submission" date="2020-08" db="EMBL/GenBank/DDBJ databases">
        <title>Genomic Encyclopedia of Type Strains, Phase IV (KMG-IV): sequencing the most valuable type-strain genomes for metagenomic binning, comparative biology and taxonomic classification.</title>
        <authorList>
            <person name="Goeker M."/>
        </authorList>
    </citation>
    <scope>NUCLEOTIDE SEQUENCE [LARGE SCALE GENOMIC DNA]</scope>
    <source>
        <strain evidence="5 6">DSM 14925</strain>
    </source>
</reference>
<protein>
    <submittedName>
        <fullName evidence="5">2-dehydro-3-deoxygluconokinase</fullName>
        <ecNumber evidence="5">2.7.1.45</ecNumber>
    </submittedName>
</protein>
<evidence type="ECO:0000313" key="5">
    <source>
        <dbReference type="EMBL" id="MBB5887658.1"/>
    </source>
</evidence>
<keyword evidence="3 5" id="KW-0418">Kinase</keyword>
<dbReference type="InterPro" id="IPR052700">
    <property type="entry name" value="Carb_kinase_PfkB-like"/>
</dbReference>
<dbReference type="PANTHER" id="PTHR43320">
    <property type="entry name" value="SUGAR KINASE"/>
    <property type="match status" value="1"/>
</dbReference>
<dbReference type="EMBL" id="JACHHV010000006">
    <property type="protein sequence ID" value="MBB5887658.1"/>
    <property type="molecule type" value="Genomic_DNA"/>
</dbReference>
<dbReference type="InterPro" id="IPR029056">
    <property type="entry name" value="Ribokinase-like"/>
</dbReference>
<gene>
    <name evidence="5" type="ORF">HNQ37_000530</name>
</gene>
<evidence type="ECO:0000256" key="1">
    <source>
        <dbReference type="ARBA" id="ARBA00010688"/>
    </source>
</evidence>
<dbReference type="InterPro" id="IPR011611">
    <property type="entry name" value="PfkB_dom"/>
</dbReference>
<evidence type="ECO:0000259" key="4">
    <source>
        <dbReference type="Pfam" id="PF00294"/>
    </source>
</evidence>
<evidence type="ECO:0000313" key="6">
    <source>
        <dbReference type="Proteomes" id="UP000562464"/>
    </source>
</evidence>
<comment type="caution">
    <text evidence="5">The sequence shown here is derived from an EMBL/GenBank/DDBJ whole genome shotgun (WGS) entry which is preliminary data.</text>
</comment>
<dbReference type="Pfam" id="PF00294">
    <property type="entry name" value="PfkB"/>
    <property type="match status" value="1"/>
</dbReference>
<dbReference type="GO" id="GO:0008673">
    <property type="term" value="F:2-dehydro-3-deoxygluconokinase activity"/>
    <property type="evidence" value="ECO:0007669"/>
    <property type="project" value="UniProtKB-EC"/>
</dbReference>
<evidence type="ECO:0000256" key="3">
    <source>
        <dbReference type="ARBA" id="ARBA00022777"/>
    </source>
</evidence>
<dbReference type="AlphaFoldDB" id="A0A841C7E5"/>
<accession>A0A841C7E5</accession>